<sequence length="82" mass="8769">MAARASHKDSDSRLPPRPSSPRTNSRYESSSPSSSASFPHSLTLPPPSPCRSRARPSLLRTCPSEPILPVPSLLVSLVPPLV</sequence>
<proteinExistence type="predicted"/>
<feature type="compositionally biased region" description="Basic and acidic residues" evidence="1">
    <location>
        <begin position="1"/>
        <end position="14"/>
    </location>
</feature>
<accession>A0A426XV44</accession>
<gene>
    <name evidence="2" type="ORF">B296_00038196</name>
</gene>
<name>A0A426XV44_ENSVE</name>
<dbReference type="EMBL" id="AMZH03017225">
    <property type="protein sequence ID" value="RRT43346.1"/>
    <property type="molecule type" value="Genomic_DNA"/>
</dbReference>
<dbReference type="AlphaFoldDB" id="A0A426XV44"/>
<dbReference type="Proteomes" id="UP000287651">
    <property type="component" value="Unassembled WGS sequence"/>
</dbReference>
<feature type="compositionally biased region" description="Low complexity" evidence="1">
    <location>
        <begin position="20"/>
        <end position="41"/>
    </location>
</feature>
<comment type="caution">
    <text evidence="2">The sequence shown here is derived from an EMBL/GenBank/DDBJ whole genome shotgun (WGS) entry which is preliminary data.</text>
</comment>
<evidence type="ECO:0000256" key="1">
    <source>
        <dbReference type="SAM" id="MobiDB-lite"/>
    </source>
</evidence>
<reference evidence="2 3" key="1">
    <citation type="journal article" date="2014" name="Agronomy (Basel)">
        <title>A Draft Genome Sequence for Ensete ventricosum, the Drought-Tolerant Tree Against Hunger.</title>
        <authorList>
            <person name="Harrison J."/>
            <person name="Moore K.A."/>
            <person name="Paszkiewicz K."/>
            <person name="Jones T."/>
            <person name="Grant M."/>
            <person name="Ambacheew D."/>
            <person name="Muzemil S."/>
            <person name="Studholme D.J."/>
        </authorList>
    </citation>
    <scope>NUCLEOTIDE SEQUENCE [LARGE SCALE GENOMIC DNA]</scope>
</reference>
<evidence type="ECO:0000313" key="3">
    <source>
        <dbReference type="Proteomes" id="UP000287651"/>
    </source>
</evidence>
<protein>
    <submittedName>
        <fullName evidence="2">Uncharacterized protein</fullName>
    </submittedName>
</protein>
<evidence type="ECO:0000313" key="2">
    <source>
        <dbReference type="EMBL" id="RRT43346.1"/>
    </source>
</evidence>
<organism evidence="2 3">
    <name type="scientific">Ensete ventricosum</name>
    <name type="common">Abyssinian banana</name>
    <name type="synonym">Musa ensete</name>
    <dbReference type="NCBI Taxonomy" id="4639"/>
    <lineage>
        <taxon>Eukaryota</taxon>
        <taxon>Viridiplantae</taxon>
        <taxon>Streptophyta</taxon>
        <taxon>Embryophyta</taxon>
        <taxon>Tracheophyta</taxon>
        <taxon>Spermatophyta</taxon>
        <taxon>Magnoliopsida</taxon>
        <taxon>Liliopsida</taxon>
        <taxon>Zingiberales</taxon>
        <taxon>Musaceae</taxon>
        <taxon>Ensete</taxon>
    </lineage>
</organism>
<feature type="region of interest" description="Disordered" evidence="1">
    <location>
        <begin position="1"/>
        <end position="67"/>
    </location>
</feature>